<dbReference type="PANTHER" id="PTHR11014">
    <property type="entry name" value="PEPTIDASE M20 FAMILY MEMBER"/>
    <property type="match status" value="1"/>
</dbReference>
<evidence type="ECO:0000256" key="3">
    <source>
        <dbReference type="SAM" id="Coils"/>
    </source>
</evidence>
<gene>
    <name evidence="4" type="ORF">DFQ07_0679</name>
</gene>
<sequence length="385" mass="43279">MQKSKVVETLKNSLEEFRKELHQYPEVSGKEYETQKRIKAYLTKNTSCKVVEVASTGVIAIFEGKKAGKTVMLRADIDALPIQEKNTFQHQSINKKISHKCGHDGHTTIMIGVANMLTKHPIEEGKVLLLFQPSEENGKGAAAVLKDPFFKKIKIDFVFALHNLPGFAKHEIVVKNKTFTSNVKSVVIQLSGKTAHAAEPEKGYNPSNAIAEILIFAELESKNFPESQDFLLVTPIYITMGEKAYGISAGYGEVHLTLRGWDTNLMEEKREKLEELINQLEKKHSLVIKTSWFEEFYSNKNDEEAVSIIKKSAEQNKLSVNNIKTPFKWGEDFGLFTQKYKGAMFGLGAGESIPALHNPDYDFPNDIIMTGVQLFHSIVKEVLKS</sequence>
<comment type="caution">
    <text evidence="4">The sequence shown here is derived from an EMBL/GenBank/DDBJ whole genome shotgun (WGS) entry which is preliminary data.</text>
</comment>
<dbReference type="NCBIfam" id="TIGR01891">
    <property type="entry name" value="amidohydrolases"/>
    <property type="match status" value="1"/>
</dbReference>
<dbReference type="AlphaFoldDB" id="A0A4R6TL93"/>
<keyword evidence="2" id="KW-0464">Manganese</keyword>
<dbReference type="Pfam" id="PF01546">
    <property type="entry name" value="Peptidase_M20"/>
    <property type="match status" value="1"/>
</dbReference>
<keyword evidence="1 4" id="KW-0378">Hydrolase</keyword>
<keyword evidence="5" id="KW-1185">Reference proteome</keyword>
<dbReference type="EMBL" id="SNYH01000001">
    <property type="protein sequence ID" value="TDQ30337.1"/>
    <property type="molecule type" value="Genomic_DNA"/>
</dbReference>
<reference evidence="4 5" key="1">
    <citation type="submission" date="2019-03" db="EMBL/GenBank/DDBJ databases">
        <title>Genomic Encyclopedia of Type Strains, Phase III (KMG-III): the genomes of soil and plant-associated and newly described type strains.</title>
        <authorList>
            <person name="Whitman W."/>
        </authorList>
    </citation>
    <scope>NUCLEOTIDE SEQUENCE [LARGE SCALE GENOMIC DNA]</scope>
    <source>
        <strain evidence="4 5">CECT 8283</strain>
    </source>
</reference>
<dbReference type="Gene3D" id="3.30.70.360">
    <property type="match status" value="1"/>
</dbReference>
<keyword evidence="3" id="KW-0175">Coiled coil</keyword>
<evidence type="ECO:0000313" key="4">
    <source>
        <dbReference type="EMBL" id="TDQ30337.1"/>
    </source>
</evidence>
<proteinExistence type="predicted"/>
<feature type="coiled-coil region" evidence="3">
    <location>
        <begin position="263"/>
        <end position="290"/>
    </location>
</feature>
<organism evidence="4 5">
    <name type="scientific">Tenacibaculum caenipelagi</name>
    <dbReference type="NCBI Taxonomy" id="1325435"/>
    <lineage>
        <taxon>Bacteria</taxon>
        <taxon>Pseudomonadati</taxon>
        <taxon>Bacteroidota</taxon>
        <taxon>Flavobacteriia</taxon>
        <taxon>Flavobacteriales</taxon>
        <taxon>Flavobacteriaceae</taxon>
        <taxon>Tenacibaculum</taxon>
    </lineage>
</organism>
<dbReference type="GO" id="GO:0016787">
    <property type="term" value="F:hydrolase activity"/>
    <property type="evidence" value="ECO:0007669"/>
    <property type="project" value="UniProtKB-KW"/>
</dbReference>
<evidence type="ECO:0000256" key="1">
    <source>
        <dbReference type="ARBA" id="ARBA00022801"/>
    </source>
</evidence>
<feature type="binding site" evidence="2">
    <location>
        <position position="162"/>
    </location>
    <ligand>
        <name>Mn(2+)</name>
        <dbReference type="ChEBI" id="CHEBI:29035"/>
        <label>2</label>
    </ligand>
</feature>
<feature type="binding site" evidence="2">
    <location>
        <position position="357"/>
    </location>
    <ligand>
        <name>Mn(2+)</name>
        <dbReference type="ChEBI" id="CHEBI:29035"/>
        <label>2</label>
    </ligand>
</feature>
<feature type="binding site" evidence="2">
    <location>
        <position position="136"/>
    </location>
    <ligand>
        <name>Mn(2+)</name>
        <dbReference type="ChEBI" id="CHEBI:29035"/>
        <label>2</label>
    </ligand>
</feature>
<dbReference type="GO" id="GO:0046872">
    <property type="term" value="F:metal ion binding"/>
    <property type="evidence" value="ECO:0007669"/>
    <property type="project" value="UniProtKB-KW"/>
</dbReference>
<dbReference type="SUPFAM" id="SSF55031">
    <property type="entry name" value="Bacterial exopeptidase dimerisation domain"/>
    <property type="match status" value="1"/>
</dbReference>
<dbReference type="SUPFAM" id="SSF53187">
    <property type="entry name" value="Zn-dependent exopeptidases"/>
    <property type="match status" value="1"/>
</dbReference>
<feature type="binding site" evidence="2">
    <location>
        <position position="103"/>
    </location>
    <ligand>
        <name>Mn(2+)</name>
        <dbReference type="ChEBI" id="CHEBI:29035"/>
        <label>2</label>
    </ligand>
</feature>
<dbReference type="OrthoDB" id="9776731at2"/>
<accession>A0A4R6TL93</accession>
<dbReference type="InterPro" id="IPR017439">
    <property type="entry name" value="Amidohydrolase"/>
</dbReference>
<evidence type="ECO:0000256" key="2">
    <source>
        <dbReference type="PIRSR" id="PIRSR005962-1"/>
    </source>
</evidence>
<dbReference type="InterPro" id="IPR002933">
    <property type="entry name" value="Peptidase_M20"/>
</dbReference>
<comment type="cofactor">
    <cofactor evidence="2">
        <name>Mn(2+)</name>
        <dbReference type="ChEBI" id="CHEBI:29035"/>
    </cofactor>
    <text evidence="2">The Mn(2+) ion enhances activity.</text>
</comment>
<dbReference type="InterPro" id="IPR036264">
    <property type="entry name" value="Bact_exopeptidase_dim_dom"/>
</dbReference>
<dbReference type="PANTHER" id="PTHR11014:SF169">
    <property type="entry name" value="CLAN MH, FAMILY M20, PEPTIDASE T-LIKE METALLOPEPTIDASE"/>
    <property type="match status" value="1"/>
</dbReference>
<dbReference type="Proteomes" id="UP000295390">
    <property type="component" value="Unassembled WGS sequence"/>
</dbReference>
<name>A0A4R6TL93_9FLAO</name>
<protein>
    <submittedName>
        <fullName evidence="4">Amidohydrolase</fullName>
    </submittedName>
</protein>
<keyword evidence="2" id="KW-0479">Metal-binding</keyword>
<dbReference type="Gene3D" id="3.40.630.10">
    <property type="entry name" value="Zn peptidases"/>
    <property type="match status" value="1"/>
</dbReference>
<dbReference type="PIRSF" id="PIRSF005962">
    <property type="entry name" value="Pept_M20D_amidohydro"/>
    <property type="match status" value="1"/>
</dbReference>
<feature type="binding site" evidence="2">
    <location>
        <position position="101"/>
    </location>
    <ligand>
        <name>Mn(2+)</name>
        <dbReference type="ChEBI" id="CHEBI:29035"/>
        <label>2</label>
    </ligand>
</feature>
<evidence type="ECO:0000313" key="5">
    <source>
        <dbReference type="Proteomes" id="UP000295390"/>
    </source>
</evidence>